<protein>
    <submittedName>
        <fullName evidence="1">Uncharacterized protein</fullName>
    </submittedName>
</protein>
<dbReference type="EMBL" id="QQAX01000016">
    <property type="protein sequence ID" value="RDI42050.1"/>
    <property type="molecule type" value="Genomic_DNA"/>
</dbReference>
<dbReference type="AlphaFoldDB" id="A0A370GFI1"/>
<reference evidence="1 2" key="1">
    <citation type="submission" date="2018-07" db="EMBL/GenBank/DDBJ databases">
        <title>Genomic Encyclopedia of Type Strains, Phase IV (KMG-IV): sequencing the most valuable type-strain genomes for metagenomic binning, comparative biology and taxonomic classification.</title>
        <authorList>
            <person name="Goeker M."/>
        </authorList>
    </citation>
    <scope>NUCLEOTIDE SEQUENCE [LARGE SCALE GENOMIC DNA]</scope>
    <source>
        <strain evidence="1 2">DSM 16500</strain>
    </source>
</reference>
<accession>A0A370GFI1</accession>
<name>A0A370GFI1_9COXI</name>
<keyword evidence="2" id="KW-1185">Reference proteome</keyword>
<gene>
    <name evidence="1" type="ORF">C8D86_1164</name>
</gene>
<sequence length="52" mass="6119">MLIDHEDISLIWERAYGFNIKELLSTIPVQARRISATVRTTVAEDREFMRLL</sequence>
<dbReference type="Proteomes" id="UP000254720">
    <property type="component" value="Unassembled WGS sequence"/>
</dbReference>
<evidence type="ECO:0000313" key="1">
    <source>
        <dbReference type="EMBL" id="RDI42050.1"/>
    </source>
</evidence>
<proteinExistence type="predicted"/>
<evidence type="ECO:0000313" key="2">
    <source>
        <dbReference type="Proteomes" id="UP000254720"/>
    </source>
</evidence>
<organism evidence="1 2">
    <name type="scientific">Aquicella lusitana</name>
    <dbReference type="NCBI Taxonomy" id="254246"/>
    <lineage>
        <taxon>Bacteria</taxon>
        <taxon>Pseudomonadati</taxon>
        <taxon>Pseudomonadota</taxon>
        <taxon>Gammaproteobacteria</taxon>
        <taxon>Legionellales</taxon>
        <taxon>Coxiellaceae</taxon>
        <taxon>Aquicella</taxon>
    </lineage>
</organism>
<comment type="caution">
    <text evidence="1">The sequence shown here is derived from an EMBL/GenBank/DDBJ whole genome shotgun (WGS) entry which is preliminary data.</text>
</comment>